<feature type="transmembrane region" description="Helical" evidence="6">
    <location>
        <begin position="82"/>
        <end position="102"/>
    </location>
</feature>
<dbReference type="Pfam" id="PF01098">
    <property type="entry name" value="FTSW_RODA_SPOVE"/>
    <property type="match status" value="1"/>
</dbReference>
<keyword evidence="2 6" id="KW-0812">Transmembrane</keyword>
<dbReference type="AlphaFoldDB" id="A0A7X0Y662"/>
<comment type="caution">
    <text evidence="7">The sequence shown here is derived from an EMBL/GenBank/DDBJ whole genome shotgun (WGS) entry which is preliminary data.</text>
</comment>
<dbReference type="GO" id="GO:0032153">
    <property type="term" value="C:cell division site"/>
    <property type="evidence" value="ECO:0007669"/>
    <property type="project" value="TreeGrafter"/>
</dbReference>
<dbReference type="Proteomes" id="UP000535908">
    <property type="component" value="Unassembled WGS sequence"/>
</dbReference>
<protein>
    <submittedName>
        <fullName evidence="7">FtsW/RodA/SpoVE family cell cycle protein</fullName>
    </submittedName>
</protein>
<feature type="transmembrane region" description="Helical" evidence="6">
    <location>
        <begin position="147"/>
        <end position="165"/>
    </location>
</feature>
<feature type="transmembrane region" description="Helical" evidence="6">
    <location>
        <begin position="312"/>
        <end position="338"/>
    </location>
</feature>
<dbReference type="GO" id="GO:0051301">
    <property type="term" value="P:cell division"/>
    <property type="evidence" value="ECO:0007669"/>
    <property type="project" value="InterPro"/>
</dbReference>
<reference evidence="7 8" key="1">
    <citation type="submission" date="2020-03" db="EMBL/GenBank/DDBJ databases">
        <title>Soil Listeria distribution.</title>
        <authorList>
            <person name="Liao J."/>
            <person name="Wiedmann M."/>
        </authorList>
    </citation>
    <scope>NUCLEOTIDE SEQUENCE [LARGE SCALE GENOMIC DNA]</scope>
    <source>
        <strain evidence="7 8">FSL L7-0741</strain>
    </source>
</reference>
<evidence type="ECO:0000256" key="5">
    <source>
        <dbReference type="ARBA" id="ARBA00023136"/>
    </source>
</evidence>
<dbReference type="EMBL" id="JAARWN010000017">
    <property type="protein sequence ID" value="MBC1937458.1"/>
    <property type="molecule type" value="Genomic_DNA"/>
</dbReference>
<dbReference type="InterPro" id="IPR047928">
    <property type="entry name" value="Perm_prefix_1"/>
</dbReference>
<feature type="transmembrane region" description="Helical" evidence="6">
    <location>
        <begin position="350"/>
        <end position="371"/>
    </location>
</feature>
<keyword evidence="4 6" id="KW-1133">Transmembrane helix</keyword>
<dbReference type="NCBIfam" id="NF038403">
    <property type="entry name" value="perm_prefix_1"/>
    <property type="match status" value="1"/>
</dbReference>
<keyword evidence="5 6" id="KW-0472">Membrane</keyword>
<feature type="transmembrane region" description="Helical" evidence="6">
    <location>
        <begin position="114"/>
        <end position="135"/>
    </location>
</feature>
<dbReference type="InterPro" id="IPR001182">
    <property type="entry name" value="FtsW/RodA"/>
</dbReference>
<evidence type="ECO:0000256" key="3">
    <source>
        <dbReference type="ARBA" id="ARBA00022960"/>
    </source>
</evidence>
<accession>A0A7X0Y662</accession>
<feature type="transmembrane region" description="Helical" evidence="6">
    <location>
        <begin position="171"/>
        <end position="196"/>
    </location>
</feature>
<feature type="transmembrane region" description="Helical" evidence="6">
    <location>
        <begin position="208"/>
        <end position="241"/>
    </location>
</feature>
<evidence type="ECO:0000313" key="7">
    <source>
        <dbReference type="EMBL" id="MBC1937458.1"/>
    </source>
</evidence>
<evidence type="ECO:0000313" key="8">
    <source>
        <dbReference type="Proteomes" id="UP000535908"/>
    </source>
</evidence>
<organism evidence="7 8">
    <name type="scientific">Listeria grandensis</name>
    <dbReference type="NCBI Taxonomy" id="1494963"/>
    <lineage>
        <taxon>Bacteria</taxon>
        <taxon>Bacillati</taxon>
        <taxon>Bacillota</taxon>
        <taxon>Bacilli</taxon>
        <taxon>Bacillales</taxon>
        <taxon>Listeriaceae</taxon>
        <taxon>Listeria</taxon>
    </lineage>
</organism>
<evidence type="ECO:0000256" key="2">
    <source>
        <dbReference type="ARBA" id="ARBA00022692"/>
    </source>
</evidence>
<dbReference type="GO" id="GO:0015648">
    <property type="term" value="F:lipid-linked peptidoglycan transporter activity"/>
    <property type="evidence" value="ECO:0007669"/>
    <property type="project" value="TreeGrafter"/>
</dbReference>
<dbReference type="PANTHER" id="PTHR30474:SF1">
    <property type="entry name" value="PEPTIDOGLYCAN GLYCOSYLTRANSFERASE MRDB"/>
    <property type="match status" value="1"/>
</dbReference>
<keyword evidence="3" id="KW-0133">Cell shape</keyword>
<evidence type="ECO:0000256" key="1">
    <source>
        <dbReference type="ARBA" id="ARBA00004141"/>
    </source>
</evidence>
<sequence>MRLEYDFEVYIKELCKKIRNKDVHASLKLEISDHLQTLKEEGLLAGLSEKEAIVQALTRMGDVKVLGKQLNKTHKAPMDIKTILPVMIASLFGLIVMYYLQFHSTFAALQNMKVFSKSLIFYLVGILLMLSLSRFDYRKLLKFSKPLYVGTVFILLITVLFGVRVDGIPFLILGFANVNFIEITPFLLVISCAGIFHSWNWNDSRKSWLGVGILAFPVLLLLTTSAIATSIICIIACTAIMFSSRASMKQTVIFAATTSIWPIFHLWTLSQNYTWIDTEYIKKLGTSHFIGSSLHLTPNLISEVHTDFIFTYIIYSFGWLAAVSAFVLLVFFICRIWSAAKGIHFSYGKMLVIGLAVTFASQFILSILTNLGLSSLLGVATPFMSFGGSHILLEMIALGLILSIFRRRKIAVKINGTENKSLGQNSR</sequence>
<dbReference type="GO" id="GO:0008360">
    <property type="term" value="P:regulation of cell shape"/>
    <property type="evidence" value="ECO:0007669"/>
    <property type="project" value="UniProtKB-KW"/>
</dbReference>
<dbReference type="GO" id="GO:0005886">
    <property type="term" value="C:plasma membrane"/>
    <property type="evidence" value="ECO:0007669"/>
    <property type="project" value="TreeGrafter"/>
</dbReference>
<evidence type="ECO:0000256" key="6">
    <source>
        <dbReference type="SAM" id="Phobius"/>
    </source>
</evidence>
<proteinExistence type="predicted"/>
<gene>
    <name evidence="7" type="ORF">HCA69_13840</name>
</gene>
<evidence type="ECO:0000256" key="4">
    <source>
        <dbReference type="ARBA" id="ARBA00022989"/>
    </source>
</evidence>
<feature type="transmembrane region" description="Helical" evidence="6">
    <location>
        <begin position="383"/>
        <end position="405"/>
    </location>
</feature>
<dbReference type="RefSeq" id="WP_185527208.1">
    <property type="nucleotide sequence ID" value="NZ_JAARWN010000017.1"/>
</dbReference>
<comment type="subcellular location">
    <subcellularLocation>
        <location evidence="1">Membrane</location>
        <topology evidence="1">Multi-pass membrane protein</topology>
    </subcellularLocation>
</comment>
<name>A0A7X0Y662_9LIST</name>
<dbReference type="PANTHER" id="PTHR30474">
    <property type="entry name" value="CELL CYCLE PROTEIN"/>
    <property type="match status" value="1"/>
</dbReference>